<evidence type="ECO:0000256" key="7">
    <source>
        <dbReference type="ARBA" id="ARBA00023306"/>
    </source>
</evidence>
<dbReference type="SUPFAM" id="SSF52540">
    <property type="entry name" value="P-loop containing nucleoside triphosphate hydrolases"/>
    <property type="match status" value="1"/>
</dbReference>
<evidence type="ECO:0000313" key="10">
    <source>
        <dbReference type="WBParaSite" id="Pan_g21525.t1"/>
    </source>
</evidence>
<evidence type="ECO:0000256" key="3">
    <source>
        <dbReference type="ARBA" id="ARBA00022741"/>
    </source>
</evidence>
<accession>A0A7E4VL95</accession>
<evidence type="ECO:0000256" key="6">
    <source>
        <dbReference type="ARBA" id="ARBA00023242"/>
    </source>
</evidence>
<keyword evidence="5" id="KW-0067">ATP-binding</keyword>
<protein>
    <submittedName>
        <fullName evidence="10">Cell cycle checkpoint protein RAD17</fullName>
    </submittedName>
</protein>
<dbReference type="GO" id="GO:0005524">
    <property type="term" value="F:ATP binding"/>
    <property type="evidence" value="ECO:0007669"/>
    <property type="project" value="UniProtKB-KW"/>
</dbReference>
<dbReference type="PANTHER" id="PTHR12172:SF0">
    <property type="entry name" value="CELL CYCLE CHECKPOINT PROTEIN RAD17"/>
    <property type="match status" value="1"/>
</dbReference>
<organism evidence="9 10">
    <name type="scientific">Panagrellus redivivus</name>
    <name type="common">Microworm</name>
    <dbReference type="NCBI Taxonomy" id="6233"/>
    <lineage>
        <taxon>Eukaryota</taxon>
        <taxon>Metazoa</taxon>
        <taxon>Ecdysozoa</taxon>
        <taxon>Nematoda</taxon>
        <taxon>Chromadorea</taxon>
        <taxon>Rhabditida</taxon>
        <taxon>Tylenchina</taxon>
        <taxon>Panagrolaimomorpha</taxon>
        <taxon>Panagrolaimoidea</taxon>
        <taxon>Panagrolaimidae</taxon>
        <taxon>Panagrellus</taxon>
    </lineage>
</organism>
<dbReference type="Proteomes" id="UP000492821">
    <property type="component" value="Unassembled WGS sequence"/>
</dbReference>
<dbReference type="PANTHER" id="PTHR12172">
    <property type="entry name" value="CELL CYCLE CHECKPOINT PROTEIN RAD17"/>
    <property type="match status" value="1"/>
</dbReference>
<feature type="region of interest" description="Disordered" evidence="8">
    <location>
        <begin position="1"/>
        <end position="48"/>
    </location>
</feature>
<evidence type="ECO:0000256" key="2">
    <source>
        <dbReference type="ARBA" id="ARBA00006168"/>
    </source>
</evidence>
<dbReference type="GO" id="GO:0000077">
    <property type="term" value="P:DNA damage checkpoint signaling"/>
    <property type="evidence" value="ECO:0007669"/>
    <property type="project" value="TreeGrafter"/>
</dbReference>
<name>A0A7E4VL95_PANRE</name>
<evidence type="ECO:0000256" key="1">
    <source>
        <dbReference type="ARBA" id="ARBA00004123"/>
    </source>
</evidence>
<dbReference type="AlphaFoldDB" id="A0A7E4VL95"/>
<dbReference type="Gene3D" id="3.40.50.300">
    <property type="entry name" value="P-loop containing nucleotide triphosphate hydrolases"/>
    <property type="match status" value="1"/>
</dbReference>
<reference evidence="9" key="1">
    <citation type="journal article" date="2013" name="Genetics">
        <title>The draft genome and transcriptome of Panagrellus redivivus are shaped by the harsh demands of a free-living lifestyle.</title>
        <authorList>
            <person name="Srinivasan J."/>
            <person name="Dillman A.R."/>
            <person name="Macchietto M.G."/>
            <person name="Heikkinen L."/>
            <person name="Lakso M."/>
            <person name="Fracchia K.M."/>
            <person name="Antoshechkin I."/>
            <person name="Mortazavi A."/>
            <person name="Wong G."/>
            <person name="Sternberg P.W."/>
        </authorList>
    </citation>
    <scope>NUCLEOTIDE SEQUENCE [LARGE SCALE GENOMIC DNA]</scope>
    <source>
        <strain evidence="9">MT8872</strain>
    </source>
</reference>
<comment type="similarity">
    <text evidence="2">Belongs to the rad17/RAD24 family.</text>
</comment>
<evidence type="ECO:0000313" key="9">
    <source>
        <dbReference type="Proteomes" id="UP000492821"/>
    </source>
</evidence>
<keyword evidence="9" id="KW-1185">Reference proteome</keyword>
<keyword evidence="6" id="KW-0539">Nucleus</keyword>
<dbReference type="GO" id="GO:0006281">
    <property type="term" value="P:DNA repair"/>
    <property type="evidence" value="ECO:0007669"/>
    <property type="project" value="InterPro"/>
</dbReference>
<dbReference type="InterPro" id="IPR027417">
    <property type="entry name" value="P-loop_NTPase"/>
</dbReference>
<keyword evidence="4" id="KW-0227">DNA damage</keyword>
<dbReference type="GO" id="GO:0003682">
    <property type="term" value="F:chromatin binding"/>
    <property type="evidence" value="ECO:0007669"/>
    <property type="project" value="TreeGrafter"/>
</dbReference>
<dbReference type="Pfam" id="PF03215">
    <property type="entry name" value="Rad17"/>
    <property type="match status" value="1"/>
</dbReference>
<dbReference type="GO" id="GO:0005634">
    <property type="term" value="C:nucleus"/>
    <property type="evidence" value="ECO:0007669"/>
    <property type="project" value="UniProtKB-SubCell"/>
</dbReference>
<dbReference type="WBParaSite" id="Pan_g21525.t1">
    <property type="protein sequence ID" value="Pan_g21525.t1"/>
    <property type="gene ID" value="Pan_g21525"/>
</dbReference>
<dbReference type="GO" id="GO:0003689">
    <property type="term" value="F:DNA clamp loader activity"/>
    <property type="evidence" value="ECO:0007669"/>
    <property type="project" value="TreeGrafter"/>
</dbReference>
<keyword evidence="7" id="KW-0131">Cell cycle</keyword>
<comment type="subcellular location">
    <subcellularLocation>
        <location evidence="1">Nucleus</location>
    </subcellularLocation>
</comment>
<feature type="compositionally biased region" description="Polar residues" evidence="8">
    <location>
        <begin position="14"/>
        <end position="29"/>
    </location>
</feature>
<evidence type="ECO:0000256" key="8">
    <source>
        <dbReference type="SAM" id="MobiDB-lite"/>
    </source>
</evidence>
<dbReference type="GO" id="GO:0033314">
    <property type="term" value="P:mitotic DNA replication checkpoint signaling"/>
    <property type="evidence" value="ECO:0007669"/>
    <property type="project" value="TreeGrafter"/>
</dbReference>
<evidence type="ECO:0000256" key="5">
    <source>
        <dbReference type="ARBA" id="ARBA00022840"/>
    </source>
</evidence>
<sequence>MSDPLLENRPLRENVNSVSRQKQVKSSFFASKRKSTSQQVRSSTPPLHVPRRSNRLVRTVELCKTEFKNFDDSFDDDIQIIEYQPPVKTRKVQKAIPSKTTFNNDKIELGHDTSKLEPREVEDLAVHPQKIQEVRTWLTAKRHLGKTNKSLLITGPAGCGKSSTVKVLCDELDIEVVEYEQHNAGDNEAACVEHFQTFLERCEIFNSESRLILIDQLPYYFYAKEPAFFRQTIETYCLNTRCMIAFVMTNMEKHWDLSPLRIFSTALLMECGIDDIKFNSVAPTLMAKAVKRLFSRITTKSNDANIKEIVANADGDIRAAINNIYYSSTTKSFQKQLTENRHHLEAFHYIGKIMYSKRAEKADQNWRRSEGLLKAESFRRPLPPKDDLNELAESDLFAGNRVSEYVFEHEPAFAPTISAAAAILRNCCEFDALYSQIDMSAMSMMDKYCKQIAVRSAIYHNFVPKGSTSEAKKSLYTFNKPTFRSLTQSAHETKLSLVKLVPGLRSSDLFTTVTPLIGLTRFPLRPEEKQILDTLSAKSLLSLTVNLGGLRMTVNAPRVRVLFDKNGAEPKQRNQPYLVSSAIDKTQEEFQIDEESDGDDDWLL</sequence>
<keyword evidence="3" id="KW-0547">Nucleotide-binding</keyword>
<evidence type="ECO:0000256" key="4">
    <source>
        <dbReference type="ARBA" id="ARBA00022763"/>
    </source>
</evidence>
<dbReference type="InterPro" id="IPR004582">
    <property type="entry name" value="Checkpoint_prot_Rad17_Rad24"/>
</dbReference>
<proteinExistence type="inferred from homology"/>
<reference evidence="10" key="2">
    <citation type="submission" date="2020-10" db="UniProtKB">
        <authorList>
            <consortium name="WormBaseParasite"/>
        </authorList>
    </citation>
    <scope>IDENTIFICATION</scope>
</reference>
<feature type="compositionally biased region" description="Polar residues" evidence="8">
    <location>
        <begin position="36"/>
        <end position="45"/>
    </location>
</feature>